<dbReference type="Proteomes" id="UP000501090">
    <property type="component" value="Chromosome"/>
</dbReference>
<gene>
    <name evidence="3" type="ORF">DN92_02405</name>
</gene>
<dbReference type="EMBL" id="CP028940">
    <property type="protein sequence ID" value="QKM59980.1"/>
    <property type="molecule type" value="Genomic_DNA"/>
</dbReference>
<feature type="transmembrane region" description="Helical" evidence="1">
    <location>
        <begin position="101"/>
        <end position="131"/>
    </location>
</feature>
<dbReference type="Pfam" id="PF07331">
    <property type="entry name" value="TctB"/>
    <property type="match status" value="1"/>
</dbReference>
<keyword evidence="1" id="KW-0812">Transmembrane</keyword>
<dbReference type="InterPro" id="IPR009936">
    <property type="entry name" value="DUF1468"/>
</dbReference>
<feature type="transmembrane region" description="Helical" evidence="1">
    <location>
        <begin position="21"/>
        <end position="46"/>
    </location>
</feature>
<keyword evidence="4" id="KW-1185">Reference proteome</keyword>
<name>A0A6M9PBC0_9BURK</name>
<keyword evidence="1" id="KW-1133">Transmembrane helix</keyword>
<evidence type="ECO:0000256" key="1">
    <source>
        <dbReference type="SAM" id="Phobius"/>
    </source>
</evidence>
<dbReference type="AlphaFoldDB" id="A0A6M9PBC0"/>
<feature type="domain" description="DUF1468" evidence="2">
    <location>
        <begin position="25"/>
        <end position="164"/>
    </location>
</feature>
<feature type="transmembrane region" description="Helical" evidence="1">
    <location>
        <begin position="58"/>
        <end position="80"/>
    </location>
</feature>
<protein>
    <submittedName>
        <fullName evidence="3">Tripartite tricarboxylate transporter TctB family protein</fullName>
    </submittedName>
</protein>
<proteinExistence type="predicted"/>
<evidence type="ECO:0000259" key="2">
    <source>
        <dbReference type="Pfam" id="PF07331"/>
    </source>
</evidence>
<accession>A0A6M9PBC0</accession>
<feature type="transmembrane region" description="Helical" evidence="1">
    <location>
        <begin position="137"/>
        <end position="155"/>
    </location>
</feature>
<keyword evidence="1" id="KW-0472">Membrane</keyword>
<evidence type="ECO:0000313" key="3">
    <source>
        <dbReference type="EMBL" id="QKM59980.1"/>
    </source>
</evidence>
<organism evidence="3 4">
    <name type="scientific">Polynucleobacter arcticus</name>
    <dbReference type="NCBI Taxonomy" id="1743165"/>
    <lineage>
        <taxon>Bacteria</taxon>
        <taxon>Pseudomonadati</taxon>
        <taxon>Pseudomonadota</taxon>
        <taxon>Betaproteobacteria</taxon>
        <taxon>Burkholderiales</taxon>
        <taxon>Burkholderiaceae</taxon>
        <taxon>Polynucleobacter</taxon>
    </lineage>
</organism>
<dbReference type="KEGG" id="pard:DN92_02405"/>
<reference evidence="3 4" key="1">
    <citation type="submission" date="2018-04" db="EMBL/GenBank/DDBJ databases">
        <title>Polynucleobacter sp. UK-Long2-W17 genome.</title>
        <authorList>
            <person name="Hahn M.W."/>
        </authorList>
    </citation>
    <scope>NUCLEOTIDE SEQUENCE [LARGE SCALE GENOMIC DNA]</scope>
    <source>
        <strain evidence="3 4">UK-Long2-W17</strain>
    </source>
</reference>
<sequence>MKHMSEHTNNSNQESVISVRMMDIITSLLFIAVGLVVMIGSIKLGASWGSDGPEAGYFPFYISLIILLSSSVTLYQSVVIDKKKETETFVDKESFKQVMAVLVPAIIFVLGVQLIGIYVSSVIYIAVFMVWLGKYPLWKAAAVSVGVSIALYLMFEYWFQVPLPHGSWINPLEFIGVQ</sequence>
<evidence type="ECO:0000313" key="4">
    <source>
        <dbReference type="Proteomes" id="UP000501090"/>
    </source>
</evidence>